<evidence type="ECO:0000256" key="7">
    <source>
        <dbReference type="ARBA" id="ARBA00022723"/>
    </source>
</evidence>
<name>A0A0R3UKH8_MESCO</name>
<dbReference type="AlphaFoldDB" id="A0A0R3UKH8"/>
<protein>
    <submittedName>
        <fullName evidence="17">Phosphoglucomutase 2</fullName>
    </submittedName>
</protein>
<keyword evidence="9" id="KW-0413">Isomerase</keyword>
<dbReference type="SUPFAM" id="SSF53738">
    <property type="entry name" value="Phosphoglucomutase, first 3 domains"/>
    <property type="match status" value="3"/>
</dbReference>
<dbReference type="GO" id="GO:0008973">
    <property type="term" value="F:phosphopentomutase activity"/>
    <property type="evidence" value="ECO:0007669"/>
    <property type="project" value="TreeGrafter"/>
</dbReference>
<dbReference type="InterPro" id="IPR016055">
    <property type="entry name" value="A-D-PHexomutase_a/b/a-I/II/III"/>
</dbReference>
<gene>
    <name evidence="15" type="ORF">MCOS_LOCUS8098</name>
</gene>
<reference evidence="17" key="2">
    <citation type="submission" date="2019-11" db="UniProtKB">
        <authorList>
            <consortium name="WormBaseParasite"/>
        </authorList>
    </citation>
    <scope>IDENTIFICATION</scope>
</reference>
<evidence type="ECO:0000256" key="8">
    <source>
        <dbReference type="ARBA" id="ARBA00022842"/>
    </source>
</evidence>
<feature type="domain" description="Alpha-D-phosphohexomutase alpha/beta/alpha" evidence="13">
    <location>
        <begin position="213"/>
        <end position="318"/>
    </location>
</feature>
<evidence type="ECO:0000256" key="5">
    <source>
        <dbReference type="ARBA" id="ARBA00022526"/>
    </source>
</evidence>
<dbReference type="Pfam" id="PF02879">
    <property type="entry name" value="PGM_PMM_II"/>
    <property type="match status" value="1"/>
</dbReference>
<evidence type="ECO:0000256" key="6">
    <source>
        <dbReference type="ARBA" id="ARBA00022553"/>
    </source>
</evidence>
<organism evidence="17">
    <name type="scientific">Mesocestoides corti</name>
    <name type="common">Flatworm</name>
    <dbReference type="NCBI Taxonomy" id="53468"/>
    <lineage>
        <taxon>Eukaryota</taxon>
        <taxon>Metazoa</taxon>
        <taxon>Spiralia</taxon>
        <taxon>Lophotrochozoa</taxon>
        <taxon>Platyhelminthes</taxon>
        <taxon>Cestoda</taxon>
        <taxon>Eucestoda</taxon>
        <taxon>Cyclophyllidea</taxon>
        <taxon>Mesocestoididae</taxon>
        <taxon>Mesocestoides</taxon>
    </lineage>
</organism>
<proteinExistence type="inferred from homology"/>
<dbReference type="GO" id="GO:0006006">
    <property type="term" value="P:glucose metabolic process"/>
    <property type="evidence" value="ECO:0007669"/>
    <property type="project" value="UniProtKB-KW"/>
</dbReference>
<dbReference type="InterPro" id="IPR005846">
    <property type="entry name" value="A-D-PHexomutase_a/b/a-III"/>
</dbReference>
<dbReference type="SUPFAM" id="SSF55957">
    <property type="entry name" value="Phosphoglucomutase, C-terminal domain"/>
    <property type="match status" value="1"/>
</dbReference>
<dbReference type="Gene3D" id="3.40.120.10">
    <property type="entry name" value="Alpha-D-Glucose-1,6-Bisphosphate, subunit A, domain 3"/>
    <property type="match status" value="3"/>
</dbReference>
<sequence>MDAQLKSKIEEWLKWDKNETTRSQIAALSSSGDNSQQIKKLLCNRMEFGTAGLRARMGPGYSQMNDLTIIQTAQGLLKYLTENHIHLKPKGIIVGFDGRHNSKKWACITANIFTRAGWKVYLFQDFNPTPFLAFGVRHFKTACGVMVTASHNPKDDNGYKVYWENGAQILSPHDKGIANAILQSLEPQEGSWDFNDVMNHPLCLNPSPELEDTYMKIQKERICFTEEENKKSAVKFVYTAMHGVGAPAAERIFHHFGFKHLIPVVEQIKPDPEFPTVKFPNPEEGRSALELSIATANREGATVICANDPDADRMAVAEKLPCGKWKILNGNELATLLGWWMWTNWRKRHPNADLSKVYMISSTVSSKILRAIAQKEGFNFEETLTGFKWIANKAYDLMQQGNEVVFAFEEAIGFMCGTTVLDKDGIGAFSAVCEMTSHLYGSNVTLVQQLDKIFEIYGKHVSNNGYYFCYEPPKIVKMFDRLRHMPETGHYPIACGRFKVSGVRDLTVDYDSSYPDKKARLPVSTSSQMITFSFDNGVILTLRTSGTEPKIKYYSELCAKPGDKRSTAELEAELAELIGIMVEEFYQPKLNGFTPRSD</sequence>
<dbReference type="GO" id="GO:0000287">
    <property type="term" value="F:magnesium ion binding"/>
    <property type="evidence" value="ECO:0007669"/>
    <property type="project" value="InterPro"/>
</dbReference>
<dbReference type="PANTHER" id="PTHR45745">
    <property type="entry name" value="PHOSPHOMANNOMUTASE 45A"/>
    <property type="match status" value="1"/>
</dbReference>
<comment type="cofactor">
    <cofactor evidence="1">
        <name>Mg(2+)</name>
        <dbReference type="ChEBI" id="CHEBI:18420"/>
    </cofactor>
</comment>
<dbReference type="PROSITE" id="PS00710">
    <property type="entry name" value="PGM_PMM"/>
    <property type="match status" value="1"/>
</dbReference>
<dbReference type="Pfam" id="PF02880">
    <property type="entry name" value="PGM_PMM_III"/>
    <property type="match status" value="1"/>
</dbReference>
<comment type="subcellular location">
    <subcellularLocation>
        <location evidence="2">Cytoplasm</location>
    </subcellularLocation>
</comment>
<dbReference type="Pfam" id="PF02878">
    <property type="entry name" value="PGM_PMM_I"/>
    <property type="match status" value="1"/>
</dbReference>
<evidence type="ECO:0000313" key="17">
    <source>
        <dbReference type="WBParaSite" id="MCU_005187-RA"/>
    </source>
</evidence>
<dbReference type="InterPro" id="IPR005844">
    <property type="entry name" value="A-D-PHexomutase_a/b/a-I"/>
</dbReference>
<dbReference type="InterPro" id="IPR036900">
    <property type="entry name" value="A-D-PHexomutase_C_sf"/>
</dbReference>
<evidence type="ECO:0000256" key="1">
    <source>
        <dbReference type="ARBA" id="ARBA00001946"/>
    </source>
</evidence>
<dbReference type="STRING" id="53468.A0A0R3UKH8"/>
<keyword evidence="6" id="KW-0597">Phosphoprotein</keyword>
<dbReference type="PRINTS" id="PR00509">
    <property type="entry name" value="PGMPMM"/>
</dbReference>
<evidence type="ECO:0000259" key="12">
    <source>
        <dbReference type="Pfam" id="PF02878"/>
    </source>
</evidence>
<dbReference type="GO" id="GO:0006166">
    <property type="term" value="P:purine ribonucleoside salvage"/>
    <property type="evidence" value="ECO:0007669"/>
    <property type="project" value="TreeGrafter"/>
</dbReference>
<evidence type="ECO:0000256" key="2">
    <source>
        <dbReference type="ARBA" id="ARBA00004496"/>
    </source>
</evidence>
<evidence type="ECO:0000313" key="16">
    <source>
        <dbReference type="Proteomes" id="UP000267029"/>
    </source>
</evidence>
<keyword evidence="5" id="KW-0313">Glucose metabolism</keyword>
<dbReference type="CDD" id="cd05799">
    <property type="entry name" value="PGM2"/>
    <property type="match status" value="1"/>
</dbReference>
<evidence type="ECO:0000256" key="11">
    <source>
        <dbReference type="RuleBase" id="RU004326"/>
    </source>
</evidence>
<keyword evidence="8 11" id="KW-0460">Magnesium</keyword>
<evidence type="ECO:0000256" key="3">
    <source>
        <dbReference type="ARBA" id="ARBA00010231"/>
    </source>
</evidence>
<feature type="domain" description="Alpha-D-phosphohexomutase alpha/beta/alpha" evidence="14">
    <location>
        <begin position="329"/>
        <end position="440"/>
    </location>
</feature>
<dbReference type="FunFam" id="3.40.120.10:FF:000017">
    <property type="entry name" value="glucose 1,6-bisphosphate synthase"/>
    <property type="match status" value="1"/>
</dbReference>
<evidence type="ECO:0000259" key="13">
    <source>
        <dbReference type="Pfam" id="PF02879"/>
    </source>
</evidence>
<dbReference type="Proteomes" id="UP000267029">
    <property type="component" value="Unassembled WGS sequence"/>
</dbReference>
<dbReference type="WBParaSite" id="MCU_005187-RA">
    <property type="protein sequence ID" value="MCU_005187-RA"/>
    <property type="gene ID" value="MCU_005187"/>
</dbReference>
<evidence type="ECO:0000313" key="15">
    <source>
        <dbReference type="EMBL" id="VDD82095.1"/>
    </source>
</evidence>
<dbReference type="InterPro" id="IPR005841">
    <property type="entry name" value="Alpha-D-phosphohexomutase_SF"/>
</dbReference>
<dbReference type="PANTHER" id="PTHR45745:SF1">
    <property type="entry name" value="PHOSPHOGLUCOMUTASE 2B-RELATED"/>
    <property type="match status" value="1"/>
</dbReference>
<evidence type="ECO:0000256" key="10">
    <source>
        <dbReference type="ARBA" id="ARBA00023277"/>
    </source>
</evidence>
<dbReference type="InterPro" id="IPR005845">
    <property type="entry name" value="A-D-PHexomutase_a/b/a-II"/>
</dbReference>
<dbReference type="FunFam" id="3.40.120.10:FF:000035">
    <property type="entry name" value="Pgm3p"/>
    <property type="match status" value="1"/>
</dbReference>
<dbReference type="EMBL" id="UXSR01005453">
    <property type="protein sequence ID" value="VDD82095.1"/>
    <property type="molecule type" value="Genomic_DNA"/>
</dbReference>
<keyword evidence="7 11" id="KW-0479">Metal-binding</keyword>
<dbReference type="InterPro" id="IPR016066">
    <property type="entry name" value="A-D-PHexomutase_CS"/>
</dbReference>
<dbReference type="GO" id="GO:0005737">
    <property type="term" value="C:cytoplasm"/>
    <property type="evidence" value="ECO:0007669"/>
    <property type="project" value="UniProtKB-SubCell"/>
</dbReference>
<keyword evidence="16" id="KW-1185">Reference proteome</keyword>
<dbReference type="OrthoDB" id="8300170at2759"/>
<evidence type="ECO:0000259" key="14">
    <source>
        <dbReference type="Pfam" id="PF02880"/>
    </source>
</evidence>
<reference evidence="15 16" key="1">
    <citation type="submission" date="2018-10" db="EMBL/GenBank/DDBJ databases">
        <authorList>
            <consortium name="Pathogen Informatics"/>
        </authorList>
    </citation>
    <scope>NUCLEOTIDE SEQUENCE [LARGE SCALE GENOMIC DNA]</scope>
</reference>
<comment type="similarity">
    <text evidence="3 11">Belongs to the phosphohexose mutase family.</text>
</comment>
<keyword evidence="10" id="KW-0119">Carbohydrate metabolism</keyword>
<evidence type="ECO:0000256" key="4">
    <source>
        <dbReference type="ARBA" id="ARBA00022490"/>
    </source>
</evidence>
<dbReference type="GO" id="GO:0005634">
    <property type="term" value="C:nucleus"/>
    <property type="evidence" value="ECO:0007669"/>
    <property type="project" value="TreeGrafter"/>
</dbReference>
<feature type="domain" description="Alpha-D-phosphohexomutase alpha/beta/alpha" evidence="12">
    <location>
        <begin position="46"/>
        <end position="183"/>
    </location>
</feature>
<accession>A0A0R3UKH8</accession>
<keyword evidence="4" id="KW-0963">Cytoplasm</keyword>
<evidence type="ECO:0000256" key="9">
    <source>
        <dbReference type="ARBA" id="ARBA00023235"/>
    </source>
</evidence>